<gene>
    <name evidence="1" type="ORF">SAMN04515649_10645</name>
</gene>
<organism evidence="1 2">
    <name type="scientific">Eubacterium callanderi</name>
    <dbReference type="NCBI Taxonomy" id="53442"/>
    <lineage>
        <taxon>Bacteria</taxon>
        <taxon>Bacillati</taxon>
        <taxon>Bacillota</taxon>
        <taxon>Clostridia</taxon>
        <taxon>Eubacteriales</taxon>
        <taxon>Eubacteriaceae</taxon>
        <taxon>Eubacterium</taxon>
    </lineage>
</organism>
<proteinExistence type="predicted"/>
<dbReference type="RefSeq" id="WP_013379624.1">
    <property type="nucleotide sequence ID" value="NC_014624.2"/>
</dbReference>
<dbReference type="GeneID" id="68364190"/>
<evidence type="ECO:0000313" key="1">
    <source>
        <dbReference type="EMBL" id="SHL57083.1"/>
    </source>
</evidence>
<dbReference type="EMBL" id="FRBP01000006">
    <property type="protein sequence ID" value="SHL57083.1"/>
    <property type="molecule type" value="Genomic_DNA"/>
</dbReference>
<dbReference type="AlphaFoldDB" id="A0AB74EYX6"/>
<reference evidence="1 2" key="1">
    <citation type="submission" date="2016-11" db="EMBL/GenBank/DDBJ databases">
        <authorList>
            <person name="Varghese N."/>
            <person name="Submissions S."/>
        </authorList>
    </citation>
    <scope>NUCLEOTIDE SEQUENCE [LARGE SCALE GENOMIC DNA]</scope>
    <source>
        <strain evidence="1 2">FD</strain>
    </source>
</reference>
<comment type="caution">
    <text evidence="1">The sequence shown here is derived from an EMBL/GenBank/DDBJ whole genome shotgun (WGS) entry which is preliminary data.</text>
</comment>
<dbReference type="Proteomes" id="UP000184012">
    <property type="component" value="Unassembled WGS sequence"/>
</dbReference>
<protein>
    <submittedName>
        <fullName evidence="1">Uncharacterized protein</fullName>
    </submittedName>
</protein>
<sequence>MKKTIGTDIAFSGNINGLKLCREIEAASITEYTLEMDPDTGELYLTFNYALEPQINTILAAHDPTPDPEPLSDIEQTQLAVAEAIEKQEADKIEQQLAQAEMFETILQMLEPRGGGE</sequence>
<name>A0AB74EYX6_9FIRM</name>
<evidence type="ECO:0000313" key="2">
    <source>
        <dbReference type="Proteomes" id="UP000184012"/>
    </source>
</evidence>
<accession>A0AB74EYX6</accession>